<dbReference type="AlphaFoldDB" id="A0A5P9P1M5"/>
<dbReference type="InterPro" id="IPR055895">
    <property type="entry name" value="DUF7472"/>
</dbReference>
<evidence type="ECO:0000256" key="1">
    <source>
        <dbReference type="SAM" id="Phobius"/>
    </source>
</evidence>
<dbReference type="OrthoDB" id="170376at2157"/>
<feature type="transmembrane region" description="Helical" evidence="1">
    <location>
        <begin position="45"/>
        <end position="68"/>
    </location>
</feature>
<dbReference type="KEGG" id="nas:GCU68_05545"/>
<evidence type="ECO:0000313" key="3">
    <source>
        <dbReference type="Proteomes" id="UP000326170"/>
    </source>
</evidence>
<keyword evidence="1" id="KW-0472">Membrane</keyword>
<organism evidence="2 3">
    <name type="scientific">Natronorubrum aibiense</name>
    <dbReference type="NCBI Taxonomy" id="348826"/>
    <lineage>
        <taxon>Archaea</taxon>
        <taxon>Methanobacteriati</taxon>
        <taxon>Methanobacteriota</taxon>
        <taxon>Stenosarchaea group</taxon>
        <taxon>Halobacteria</taxon>
        <taxon>Halobacteriales</taxon>
        <taxon>Natrialbaceae</taxon>
        <taxon>Natronorubrum</taxon>
    </lineage>
</organism>
<feature type="transmembrane region" description="Helical" evidence="1">
    <location>
        <begin position="7"/>
        <end position="33"/>
    </location>
</feature>
<dbReference type="Proteomes" id="UP000326170">
    <property type="component" value="Chromosome"/>
</dbReference>
<dbReference type="GeneID" id="42300491"/>
<keyword evidence="1" id="KW-1133">Transmembrane helix</keyword>
<protein>
    <submittedName>
        <fullName evidence="2">Uncharacterized protein</fullName>
    </submittedName>
</protein>
<name>A0A5P9P1M5_9EURY</name>
<accession>A0A5P9P1M5</accession>
<reference evidence="2 3" key="1">
    <citation type="journal article" date="2007" name="Int. J. Syst. Evol. Microbiol.">
        <title>Natronorubrum sulfidifaciens sp. nov., an extremely haloalkaliphilic archaeon isolated from Aiding salt lake in Xin-Jiang, China.</title>
        <authorList>
            <person name="Cui H.L."/>
            <person name="Tohty D."/>
            <person name="Liu H.C."/>
            <person name="Liu S.J."/>
            <person name="Oren A."/>
            <person name="Zhou P.J."/>
        </authorList>
    </citation>
    <scope>NUCLEOTIDE SEQUENCE [LARGE SCALE GENOMIC DNA]</scope>
    <source>
        <strain evidence="2 3">7-3</strain>
    </source>
</reference>
<sequence>MVEREQLIEIVVAVTAVFLMLGAMIGIGSQYGATNGGLSPEGGQLLVGAIVGFIVLLTAVGVALAYVLNDPDDGLETDGDPDAQGSF</sequence>
<keyword evidence="3" id="KW-1185">Reference proteome</keyword>
<evidence type="ECO:0000313" key="2">
    <source>
        <dbReference type="EMBL" id="QFU82029.1"/>
    </source>
</evidence>
<dbReference type="Pfam" id="PF24284">
    <property type="entry name" value="DUF7472"/>
    <property type="match status" value="1"/>
</dbReference>
<proteinExistence type="predicted"/>
<gene>
    <name evidence="2" type="ORF">GCU68_05545</name>
</gene>
<dbReference type="RefSeq" id="WP_152939698.1">
    <property type="nucleotide sequence ID" value="NZ_CP045488.1"/>
</dbReference>
<dbReference type="EMBL" id="CP045488">
    <property type="protein sequence ID" value="QFU82029.1"/>
    <property type="molecule type" value="Genomic_DNA"/>
</dbReference>
<keyword evidence="1" id="KW-0812">Transmembrane</keyword>